<organism evidence="1 2">
    <name type="scientific">Hygrophoropsis aurantiaca</name>
    <dbReference type="NCBI Taxonomy" id="72124"/>
    <lineage>
        <taxon>Eukaryota</taxon>
        <taxon>Fungi</taxon>
        <taxon>Dikarya</taxon>
        <taxon>Basidiomycota</taxon>
        <taxon>Agaricomycotina</taxon>
        <taxon>Agaricomycetes</taxon>
        <taxon>Agaricomycetidae</taxon>
        <taxon>Boletales</taxon>
        <taxon>Coniophorineae</taxon>
        <taxon>Hygrophoropsidaceae</taxon>
        <taxon>Hygrophoropsis</taxon>
    </lineage>
</organism>
<proteinExistence type="predicted"/>
<gene>
    <name evidence="1" type="ORF">BJ138DRAFT_1240158</name>
</gene>
<evidence type="ECO:0000313" key="2">
    <source>
        <dbReference type="Proteomes" id="UP000790377"/>
    </source>
</evidence>
<dbReference type="EMBL" id="MU268569">
    <property type="protein sequence ID" value="KAH7904198.1"/>
    <property type="molecule type" value="Genomic_DNA"/>
</dbReference>
<dbReference type="Proteomes" id="UP000790377">
    <property type="component" value="Unassembled WGS sequence"/>
</dbReference>
<accession>A0ACB7ZV38</accession>
<protein>
    <submittedName>
        <fullName evidence="1">Uncharacterized protein</fullName>
    </submittedName>
</protein>
<comment type="caution">
    <text evidence="1">The sequence shown here is derived from an EMBL/GenBank/DDBJ whole genome shotgun (WGS) entry which is preliminary data.</text>
</comment>
<reference evidence="1" key="1">
    <citation type="journal article" date="2021" name="New Phytol.">
        <title>Evolutionary innovations through gain and loss of genes in the ectomycorrhizal Boletales.</title>
        <authorList>
            <person name="Wu G."/>
            <person name="Miyauchi S."/>
            <person name="Morin E."/>
            <person name="Kuo A."/>
            <person name="Drula E."/>
            <person name="Varga T."/>
            <person name="Kohler A."/>
            <person name="Feng B."/>
            <person name="Cao Y."/>
            <person name="Lipzen A."/>
            <person name="Daum C."/>
            <person name="Hundley H."/>
            <person name="Pangilinan J."/>
            <person name="Johnson J."/>
            <person name="Barry K."/>
            <person name="LaButti K."/>
            <person name="Ng V."/>
            <person name="Ahrendt S."/>
            <person name="Min B."/>
            <person name="Choi I.G."/>
            <person name="Park H."/>
            <person name="Plett J.M."/>
            <person name="Magnuson J."/>
            <person name="Spatafora J.W."/>
            <person name="Nagy L.G."/>
            <person name="Henrissat B."/>
            <person name="Grigoriev I.V."/>
            <person name="Yang Z.L."/>
            <person name="Xu J."/>
            <person name="Martin F.M."/>
        </authorList>
    </citation>
    <scope>NUCLEOTIDE SEQUENCE</scope>
    <source>
        <strain evidence="1">ATCC 28755</strain>
    </source>
</reference>
<sequence>MDLQALVEIRRKHETRQAKMTEAPPKEVTIRTNLIREFEAVLKEQQDRSIGTGVERATRWTGSSNRPTTTSSGLPSGNAANAASVAKAAAKKALNRRKAIFKEAGMPLLPVIGEGRITMLRPLVLGDYGVFSTDAGLMIGKVITLYTKGAGKNGKHSAVLQVDTITAISYVGVQLFQQLFRQQFRAIPEATALFQCHQFAHLPSMAFLCVLVQSLKITPTGFDLNATDLTLFETLKSASAKLTNVVKISRRRGKANVLEDEVFDT</sequence>
<keyword evidence="2" id="KW-1185">Reference proteome</keyword>
<name>A0ACB7ZV38_9AGAM</name>
<evidence type="ECO:0000313" key="1">
    <source>
        <dbReference type="EMBL" id="KAH7904198.1"/>
    </source>
</evidence>